<organism evidence="2">
    <name type="scientific">uncultured Gemmatimonadota bacterium</name>
    <dbReference type="NCBI Taxonomy" id="203437"/>
    <lineage>
        <taxon>Bacteria</taxon>
        <taxon>Pseudomonadati</taxon>
        <taxon>Gemmatimonadota</taxon>
        <taxon>environmental samples</taxon>
    </lineage>
</organism>
<name>A0A6J4MY46_9BACT</name>
<dbReference type="AlphaFoldDB" id="A0A6J4MY46"/>
<feature type="region of interest" description="Disordered" evidence="1">
    <location>
        <begin position="1"/>
        <end position="126"/>
    </location>
</feature>
<gene>
    <name evidence="2" type="ORF">AVDCRST_MAG89-4585</name>
</gene>
<sequence>ANHEESAAARRRGGVPGRDRRGASRLGRLRSEPPHEPGGNGARGALRQPARHPPAADARRRAHPRAGLACRSRPGGADAAQGNPGGAAAAGDDGARDRGAPPPDRAGGQDRVDRDRRRHGADPSRM</sequence>
<proteinExistence type="predicted"/>
<accession>A0A6J4MY46</accession>
<feature type="non-terminal residue" evidence="2">
    <location>
        <position position="126"/>
    </location>
</feature>
<evidence type="ECO:0000313" key="2">
    <source>
        <dbReference type="EMBL" id="CAA9370915.1"/>
    </source>
</evidence>
<reference evidence="2" key="1">
    <citation type="submission" date="2020-02" db="EMBL/GenBank/DDBJ databases">
        <authorList>
            <person name="Meier V. D."/>
        </authorList>
    </citation>
    <scope>NUCLEOTIDE SEQUENCE</scope>
    <source>
        <strain evidence="2">AVDCRST_MAG89</strain>
    </source>
</reference>
<evidence type="ECO:0000256" key="1">
    <source>
        <dbReference type="SAM" id="MobiDB-lite"/>
    </source>
</evidence>
<dbReference type="EMBL" id="CADCTV010000960">
    <property type="protein sequence ID" value="CAA9370915.1"/>
    <property type="molecule type" value="Genomic_DNA"/>
</dbReference>
<protein>
    <submittedName>
        <fullName evidence="2">Uncharacterized protein</fullName>
    </submittedName>
</protein>
<feature type="compositionally biased region" description="Basic and acidic residues" evidence="1">
    <location>
        <begin position="107"/>
        <end position="126"/>
    </location>
</feature>
<feature type="compositionally biased region" description="Low complexity" evidence="1">
    <location>
        <begin position="74"/>
        <end position="92"/>
    </location>
</feature>
<feature type="non-terminal residue" evidence="2">
    <location>
        <position position="1"/>
    </location>
</feature>